<reference evidence="2" key="1">
    <citation type="journal article" date="2015" name="Nat. Genet.">
        <title>The genome and transcriptome of the zoonotic hookworm Ancylostoma ceylanicum identify infection-specific gene families.</title>
        <authorList>
            <person name="Schwarz E.M."/>
            <person name="Hu Y."/>
            <person name="Antoshechkin I."/>
            <person name="Miller M.M."/>
            <person name="Sternberg P.W."/>
            <person name="Aroian R.V."/>
        </authorList>
    </citation>
    <scope>NUCLEOTIDE SEQUENCE</scope>
    <source>
        <strain evidence="2">HY135</strain>
    </source>
</reference>
<organism evidence="1 2">
    <name type="scientific">Ancylostoma ceylanicum</name>
    <dbReference type="NCBI Taxonomy" id="53326"/>
    <lineage>
        <taxon>Eukaryota</taxon>
        <taxon>Metazoa</taxon>
        <taxon>Ecdysozoa</taxon>
        <taxon>Nematoda</taxon>
        <taxon>Chromadorea</taxon>
        <taxon>Rhabditida</taxon>
        <taxon>Rhabditina</taxon>
        <taxon>Rhabditomorpha</taxon>
        <taxon>Strongyloidea</taxon>
        <taxon>Ancylostomatidae</taxon>
        <taxon>Ancylostomatinae</taxon>
        <taxon>Ancylostoma</taxon>
    </lineage>
</organism>
<name>A0A016UWD2_9BILA</name>
<sequence>MEILWFIGLFMNRAEKTFTEKLAKIRLTRLVCASLGNLACLISVDIASILKHEENIGIDRETTRRKRNT</sequence>
<proteinExistence type="predicted"/>
<dbReference type="AlphaFoldDB" id="A0A016UWD2"/>
<dbReference type="Proteomes" id="UP000024635">
    <property type="component" value="Unassembled WGS sequence"/>
</dbReference>
<comment type="caution">
    <text evidence="1">The sequence shown here is derived from an EMBL/GenBank/DDBJ whole genome shotgun (WGS) entry which is preliminary data.</text>
</comment>
<gene>
    <name evidence="1" type="primary">Acey_s0023.g691</name>
    <name evidence="1" type="ORF">Y032_0023g691</name>
</gene>
<accession>A0A016UWD2</accession>
<evidence type="ECO:0000313" key="1">
    <source>
        <dbReference type="EMBL" id="EYC19744.1"/>
    </source>
</evidence>
<keyword evidence="2" id="KW-1185">Reference proteome</keyword>
<protein>
    <submittedName>
        <fullName evidence="1">Uncharacterized protein</fullName>
    </submittedName>
</protein>
<evidence type="ECO:0000313" key="2">
    <source>
        <dbReference type="Proteomes" id="UP000024635"/>
    </source>
</evidence>
<dbReference type="EMBL" id="JARK01001359">
    <property type="protein sequence ID" value="EYC19744.1"/>
    <property type="molecule type" value="Genomic_DNA"/>
</dbReference>